<dbReference type="PRINTS" id="PR00024">
    <property type="entry name" value="HOMEOBOX"/>
</dbReference>
<evidence type="ECO:0000259" key="9">
    <source>
        <dbReference type="PROSITE" id="PS50071"/>
    </source>
</evidence>
<feature type="region of interest" description="Disordered" evidence="8">
    <location>
        <begin position="225"/>
        <end position="253"/>
    </location>
</feature>
<feature type="region of interest" description="Disordered" evidence="8">
    <location>
        <begin position="400"/>
        <end position="443"/>
    </location>
</feature>
<dbReference type="PANTHER" id="PTHR24332:SF9">
    <property type="entry name" value="HOMEOTIC PROTEIN CAUDAL"/>
    <property type="match status" value="1"/>
</dbReference>
<dbReference type="PANTHER" id="PTHR24332">
    <property type="entry name" value="HOMEOBOX PROTEIN CDX"/>
    <property type="match status" value="1"/>
</dbReference>
<evidence type="ECO:0000256" key="6">
    <source>
        <dbReference type="PROSITE-ProRule" id="PRU00108"/>
    </source>
</evidence>
<feature type="compositionally biased region" description="Basic and acidic residues" evidence="8">
    <location>
        <begin position="406"/>
        <end position="418"/>
    </location>
</feature>
<keyword evidence="4 6" id="KW-0371">Homeobox</keyword>
<name>A0ABN7SJ88_OIKDI</name>
<evidence type="ECO:0000256" key="7">
    <source>
        <dbReference type="RuleBase" id="RU000682"/>
    </source>
</evidence>
<feature type="compositionally biased region" description="Polar residues" evidence="8">
    <location>
        <begin position="225"/>
        <end position="239"/>
    </location>
</feature>
<dbReference type="SUPFAM" id="SSF46689">
    <property type="entry name" value="Homeodomain-like"/>
    <property type="match status" value="1"/>
</dbReference>
<organism evidence="10 11">
    <name type="scientific">Oikopleura dioica</name>
    <name type="common">Tunicate</name>
    <dbReference type="NCBI Taxonomy" id="34765"/>
    <lineage>
        <taxon>Eukaryota</taxon>
        <taxon>Metazoa</taxon>
        <taxon>Chordata</taxon>
        <taxon>Tunicata</taxon>
        <taxon>Appendicularia</taxon>
        <taxon>Copelata</taxon>
        <taxon>Oikopleuridae</taxon>
        <taxon>Oikopleura</taxon>
    </lineage>
</organism>
<feature type="domain" description="Homeobox" evidence="9">
    <location>
        <begin position="343"/>
        <end position="403"/>
    </location>
</feature>
<evidence type="ECO:0000256" key="8">
    <source>
        <dbReference type="SAM" id="MobiDB-lite"/>
    </source>
</evidence>
<gene>
    <name evidence="10" type="ORF">OKIOD_LOCUS7410</name>
</gene>
<dbReference type="Proteomes" id="UP001158576">
    <property type="component" value="Chromosome XSR"/>
</dbReference>
<accession>A0ABN7SJ88</accession>
<dbReference type="Gene3D" id="1.20.90.10">
    <property type="entry name" value="Phospholipase A2 domain"/>
    <property type="match status" value="1"/>
</dbReference>
<dbReference type="InterPro" id="IPR001356">
    <property type="entry name" value="HD"/>
</dbReference>
<dbReference type="SMART" id="SM00389">
    <property type="entry name" value="HOX"/>
    <property type="match status" value="1"/>
</dbReference>
<keyword evidence="5 6" id="KW-0539">Nucleus</keyword>
<dbReference type="CDD" id="cd00086">
    <property type="entry name" value="homeodomain"/>
    <property type="match status" value="1"/>
</dbReference>
<reference evidence="10 11" key="1">
    <citation type="submission" date="2021-04" db="EMBL/GenBank/DDBJ databases">
        <authorList>
            <person name="Bliznina A."/>
        </authorList>
    </citation>
    <scope>NUCLEOTIDE SEQUENCE [LARGE SCALE GENOMIC DNA]</scope>
</reference>
<dbReference type="PROSITE" id="PS00027">
    <property type="entry name" value="HOMEOBOX_1"/>
    <property type="match status" value="1"/>
</dbReference>
<dbReference type="EMBL" id="OU015569">
    <property type="protein sequence ID" value="CAG5098644.1"/>
    <property type="molecule type" value="Genomic_DNA"/>
</dbReference>
<evidence type="ECO:0000256" key="4">
    <source>
        <dbReference type="ARBA" id="ARBA00023155"/>
    </source>
</evidence>
<comment type="subcellular location">
    <subcellularLocation>
        <location evidence="1 6 7">Nucleus</location>
    </subcellularLocation>
</comment>
<dbReference type="InterPro" id="IPR009057">
    <property type="entry name" value="Homeodomain-like_sf"/>
</dbReference>
<evidence type="ECO:0000256" key="5">
    <source>
        <dbReference type="ARBA" id="ARBA00023242"/>
    </source>
</evidence>
<evidence type="ECO:0000313" key="11">
    <source>
        <dbReference type="Proteomes" id="UP001158576"/>
    </source>
</evidence>
<dbReference type="SUPFAM" id="SSF48619">
    <property type="entry name" value="Phospholipase A2, PLA2"/>
    <property type="match status" value="1"/>
</dbReference>
<proteinExistence type="inferred from homology"/>
<keyword evidence="11" id="KW-1185">Reference proteome</keyword>
<dbReference type="Gene3D" id="1.10.10.60">
    <property type="entry name" value="Homeodomain-like"/>
    <property type="match status" value="1"/>
</dbReference>
<dbReference type="Pfam" id="PF00046">
    <property type="entry name" value="Homeodomain"/>
    <property type="match status" value="1"/>
</dbReference>
<dbReference type="InterPro" id="IPR047152">
    <property type="entry name" value="Caudal_homeobox"/>
</dbReference>
<dbReference type="InterPro" id="IPR036444">
    <property type="entry name" value="PLipase_A2_dom_sf"/>
</dbReference>
<dbReference type="InterPro" id="IPR020479">
    <property type="entry name" value="HD_metazoa"/>
</dbReference>
<evidence type="ECO:0000256" key="3">
    <source>
        <dbReference type="ARBA" id="ARBA00023125"/>
    </source>
</evidence>
<comment type="similarity">
    <text evidence="2">Belongs to the Caudal homeobox family.</text>
</comment>
<sequence length="443" mass="49893">MKKSLIIAAGTVSSREVKSSHVNSINDVHGMIDRYAPHVAFGMNNYGCSGDNYLDVNMPVKGLPVDSVDNLIISWKECIHLAARAEKGRKPRQIHQHNATSHHELLFIDRPKYEFNERQHRCVSGKDSFEQDVCQCDLEFAQNLSEEEVDDDKVDYPPKKCSHGGSIEPKKIRSALFADEPAAAINPTTEMLCYGADNMNRNYTQNYAMQPYGYYGDYGHYTSSDSTGLTASTNSSAELTPSDPSTDPSSTPEQILRDVGSQLFPSSMPNQMVSPIDAPLPHSLPTVAWGDALVTPTDVSAFTRVPPFDLYSTDHNHRRHPYDWMKRTGAPETQSAPNHARTRTKDKYRVVYSDTQRLELEKEFAFNKYITIQRKGELSQQLNLTERQVKIWFQNRRAKERKISKRKGDNEDSARPEGEDLDGSSSPTSAVSEVRNALKFEPI</sequence>
<keyword evidence="3 6" id="KW-0238">DNA-binding</keyword>
<dbReference type="PROSITE" id="PS50071">
    <property type="entry name" value="HOMEOBOX_2"/>
    <property type="match status" value="1"/>
</dbReference>
<feature type="compositionally biased region" description="Low complexity" evidence="8">
    <location>
        <begin position="240"/>
        <end position="252"/>
    </location>
</feature>
<evidence type="ECO:0000313" key="10">
    <source>
        <dbReference type="EMBL" id="CAG5098644.1"/>
    </source>
</evidence>
<feature type="DNA-binding region" description="Homeobox" evidence="6">
    <location>
        <begin position="345"/>
        <end position="404"/>
    </location>
</feature>
<protein>
    <submittedName>
        <fullName evidence="10">Oidioi.mRNA.OKI2018_I69.XSR.g15852.t1.cds</fullName>
    </submittedName>
</protein>
<dbReference type="InterPro" id="IPR017970">
    <property type="entry name" value="Homeobox_CS"/>
</dbReference>
<evidence type="ECO:0000256" key="2">
    <source>
        <dbReference type="ARBA" id="ARBA00010341"/>
    </source>
</evidence>
<evidence type="ECO:0000256" key="1">
    <source>
        <dbReference type="ARBA" id="ARBA00004123"/>
    </source>
</evidence>